<keyword evidence="3" id="KW-1185">Reference proteome</keyword>
<dbReference type="AlphaFoldDB" id="D7CNT6"/>
<organism evidence="2 3">
    <name type="scientific">Syntrophothermus lipocalidus (strain DSM 12680 / TGB-C1)</name>
    <dbReference type="NCBI Taxonomy" id="643648"/>
    <lineage>
        <taxon>Bacteria</taxon>
        <taxon>Bacillati</taxon>
        <taxon>Bacillota</taxon>
        <taxon>Clostridia</taxon>
        <taxon>Eubacteriales</taxon>
        <taxon>Syntrophomonadaceae</taxon>
        <taxon>Syntrophothermus</taxon>
    </lineage>
</organism>
<dbReference type="InterPro" id="IPR015032">
    <property type="entry name" value="ThsB__TIR-like_domain"/>
</dbReference>
<accession>D7CNT6</accession>
<dbReference type="eggNOG" id="ENOG5032RJ7">
    <property type="taxonomic scope" value="Bacteria"/>
</dbReference>
<name>D7CNT6_SYNLT</name>
<dbReference type="SUPFAM" id="SSF52206">
    <property type="entry name" value="Hypothetical protein MTH538"/>
    <property type="match status" value="1"/>
</dbReference>
<gene>
    <name evidence="2" type="ordered locus">Slip_1610</name>
</gene>
<dbReference type="STRING" id="643648.Slip_1610"/>
<dbReference type="Proteomes" id="UP000000378">
    <property type="component" value="Chromosome"/>
</dbReference>
<dbReference type="KEGG" id="slp:Slip_1610"/>
<protein>
    <recommendedName>
        <fullName evidence="1">Thoeris protein ThsB TIR-like domain-containing protein</fullName>
    </recommendedName>
</protein>
<sequence length="164" mass="18844">MARRVFYSFHYEQDNWRAAQVRNMGIVEGNVPLSDNDWEQIKKKGDKAIKQWIDDQLAGRSCTIVLIGEKTAGRKWINYEIEKSWNSGKGLVGIYIHNLKDKDGNQSTKGRNPFDNFVVGNDGKKLSSVVRAYDPPCTTSKDVYTHIKQHIEQWVEEAIKIRSS</sequence>
<proteinExistence type="predicted"/>
<dbReference type="Gene3D" id="3.40.50.9200">
    <property type="entry name" value="Hypothetical protein MTH538"/>
    <property type="match status" value="1"/>
</dbReference>
<dbReference type="HOGENOM" id="CLU_098991_1_0_9"/>
<reference evidence="3" key="1">
    <citation type="journal article" date="2010" name="Stand. Genomic Sci.">
        <title>Complete genome sequence of Syntrophothermus lipocalidus type strain (TGB-C1T).</title>
        <authorList>
            <consortium name="US DOE Joint Genome Institute (JGI-PGF)"/>
            <person name="Djao O."/>
            <person name="Zhang X."/>
            <person name="Lucas S."/>
            <person name="Lapidus A."/>
            <person name="Glavina Del Rio T."/>
            <person name="Nolan M."/>
            <person name="Tice H."/>
            <person name="Cheng J."/>
            <person name="Han C."/>
            <person name="Tapia R."/>
            <person name="Goodwin L."/>
            <person name="Pitluck S."/>
            <person name="Liolios K."/>
            <person name="Ivanova N."/>
            <person name="Mavromatis K."/>
            <person name="Mikhailova N."/>
            <person name="Ovchinnikova G."/>
            <person name="Pati A."/>
            <person name="Brambilla E."/>
            <person name="Chen A."/>
            <person name="Palaniappan K."/>
            <person name="Land M."/>
            <person name="Hauser L."/>
            <person name="Chang Y."/>
            <person name="Jeffries C."/>
            <person name="Rohde M."/>
            <person name="Sikorski J."/>
            <person name="Spring S."/>
            <person name="Goker M."/>
            <person name="Detter J."/>
            <person name="Woyke T."/>
            <person name="Bristow J."/>
            <person name="Eisen J."/>
            <person name="Markowitz V."/>
            <person name="Hugenholtz P."/>
            <person name="Kyrpides N."/>
            <person name="Klenk H."/>
        </authorList>
    </citation>
    <scope>NUCLEOTIDE SEQUENCE [LARGE SCALE GENOMIC DNA]</scope>
    <source>
        <strain evidence="3">DSM 12680 / TGB-C1</strain>
    </source>
</reference>
<evidence type="ECO:0000313" key="3">
    <source>
        <dbReference type="Proteomes" id="UP000000378"/>
    </source>
</evidence>
<feature type="domain" description="Thoeris protein ThsB TIR-like" evidence="1">
    <location>
        <begin position="6"/>
        <end position="101"/>
    </location>
</feature>
<dbReference type="OrthoDB" id="9811746at2"/>
<reference evidence="2 3" key="2">
    <citation type="journal article" date="2010" name="Stand. Genomic Sci.">
        <title>Complete genome sequence of Syntrophothermus lipocalidus type strain (TGB-C1).</title>
        <authorList>
            <person name="Djao O.D."/>
            <person name="Zhang X."/>
            <person name="Lucas S."/>
            <person name="Lapidus A."/>
            <person name="Del Rio T.G."/>
            <person name="Nolan M."/>
            <person name="Tice H."/>
            <person name="Cheng J.F."/>
            <person name="Han C."/>
            <person name="Tapia R."/>
            <person name="Goodwin L."/>
            <person name="Pitluck S."/>
            <person name="Liolios K."/>
            <person name="Ivanova N."/>
            <person name="Mavromatis K."/>
            <person name="Mikhailova N."/>
            <person name="Ovchinnikova G."/>
            <person name="Pati A."/>
            <person name="Brambilla E."/>
            <person name="Chen A."/>
            <person name="Palaniappan K."/>
            <person name="Land M."/>
            <person name="Hauser L."/>
            <person name="Chang Y.J."/>
            <person name="Jeffries C.D."/>
            <person name="Rohde M."/>
            <person name="Sikorski J."/>
            <person name="Spring S."/>
            <person name="Goker M."/>
            <person name="Detter J.C."/>
            <person name="Woyke T."/>
            <person name="Bristow J."/>
            <person name="Eisen J.A."/>
            <person name="Markowitz V."/>
            <person name="Hugenholtz P."/>
            <person name="Kyrpides N.C."/>
            <person name="Klenk H.P."/>
        </authorList>
    </citation>
    <scope>NUCLEOTIDE SEQUENCE [LARGE SCALE GENOMIC DNA]</scope>
    <source>
        <strain evidence="3">DSM 12680 / TGB-C1</strain>
    </source>
</reference>
<dbReference type="RefSeq" id="WP_013175773.1">
    <property type="nucleotide sequence ID" value="NC_014220.1"/>
</dbReference>
<evidence type="ECO:0000313" key="2">
    <source>
        <dbReference type="EMBL" id="ADI02371.1"/>
    </source>
</evidence>
<evidence type="ECO:0000259" key="1">
    <source>
        <dbReference type="Pfam" id="PF08937"/>
    </source>
</evidence>
<dbReference type="Pfam" id="PF08937">
    <property type="entry name" value="ThsB_TIR"/>
    <property type="match status" value="1"/>
</dbReference>
<dbReference type="InterPro" id="IPR036490">
    <property type="entry name" value="ThsB_TIR-like_sf"/>
</dbReference>
<dbReference type="EMBL" id="CP002048">
    <property type="protein sequence ID" value="ADI02371.1"/>
    <property type="molecule type" value="Genomic_DNA"/>
</dbReference>